<evidence type="ECO:0000256" key="4">
    <source>
        <dbReference type="ARBA" id="ARBA00038168"/>
    </source>
</evidence>
<evidence type="ECO:0000259" key="6">
    <source>
        <dbReference type="PROSITE" id="PS50255"/>
    </source>
</evidence>
<dbReference type="Proteomes" id="UP000789405">
    <property type="component" value="Unassembled WGS sequence"/>
</dbReference>
<dbReference type="AlphaFoldDB" id="A0A9N9J638"/>
<accession>A0A9N9J638</accession>
<dbReference type="PROSITE" id="PS50255">
    <property type="entry name" value="CYTOCHROME_B5_2"/>
    <property type="match status" value="1"/>
</dbReference>
<dbReference type="PANTHER" id="PTHR19359:SF95">
    <property type="entry name" value="CYTOCHROME B5 TYPE B"/>
    <property type="match status" value="1"/>
</dbReference>
<dbReference type="OrthoDB" id="260519at2759"/>
<comment type="caution">
    <text evidence="7">The sequence shown here is derived from an EMBL/GenBank/DDBJ whole genome shotgun (WGS) entry which is preliminary data.</text>
</comment>
<evidence type="ECO:0000256" key="2">
    <source>
        <dbReference type="ARBA" id="ARBA00022723"/>
    </source>
</evidence>
<dbReference type="GO" id="GO:0016020">
    <property type="term" value="C:membrane"/>
    <property type="evidence" value="ECO:0007669"/>
    <property type="project" value="TreeGrafter"/>
</dbReference>
<protein>
    <submittedName>
        <fullName evidence="7">8247_t:CDS:1</fullName>
    </submittedName>
</protein>
<reference evidence="7" key="1">
    <citation type="submission" date="2021-06" db="EMBL/GenBank/DDBJ databases">
        <authorList>
            <person name="Kallberg Y."/>
            <person name="Tangrot J."/>
            <person name="Rosling A."/>
        </authorList>
    </citation>
    <scope>NUCLEOTIDE SEQUENCE</scope>
    <source>
        <strain evidence="7">MA453B</strain>
    </source>
</reference>
<dbReference type="SUPFAM" id="SSF55856">
    <property type="entry name" value="Cytochrome b5-like heme/steroid binding domain"/>
    <property type="match status" value="1"/>
</dbReference>
<dbReference type="Gene3D" id="3.10.120.10">
    <property type="entry name" value="Cytochrome b5-like heme/steroid binding domain"/>
    <property type="match status" value="1"/>
</dbReference>
<comment type="similarity">
    <text evidence="4 5">Belongs to the cytochrome b5 family.</text>
</comment>
<dbReference type="SMART" id="SM01117">
    <property type="entry name" value="Cyt-b5"/>
    <property type="match status" value="1"/>
</dbReference>
<keyword evidence="1 5" id="KW-0349">Heme</keyword>
<dbReference type="Pfam" id="PF00173">
    <property type="entry name" value="Cyt-b5"/>
    <property type="match status" value="1"/>
</dbReference>
<dbReference type="InterPro" id="IPR050668">
    <property type="entry name" value="Cytochrome_b5"/>
</dbReference>
<keyword evidence="8" id="KW-1185">Reference proteome</keyword>
<gene>
    <name evidence="7" type="ORF">DERYTH_LOCUS18218</name>
</gene>
<organism evidence="7 8">
    <name type="scientific">Dentiscutata erythropus</name>
    <dbReference type="NCBI Taxonomy" id="1348616"/>
    <lineage>
        <taxon>Eukaryota</taxon>
        <taxon>Fungi</taxon>
        <taxon>Fungi incertae sedis</taxon>
        <taxon>Mucoromycota</taxon>
        <taxon>Glomeromycotina</taxon>
        <taxon>Glomeromycetes</taxon>
        <taxon>Diversisporales</taxon>
        <taxon>Gigasporaceae</taxon>
        <taxon>Dentiscutata</taxon>
    </lineage>
</organism>
<dbReference type="PROSITE" id="PS00191">
    <property type="entry name" value="CYTOCHROME_B5_1"/>
    <property type="match status" value="1"/>
</dbReference>
<dbReference type="PANTHER" id="PTHR19359">
    <property type="entry name" value="CYTOCHROME B5"/>
    <property type="match status" value="1"/>
</dbReference>
<keyword evidence="2 5" id="KW-0479">Metal-binding</keyword>
<evidence type="ECO:0000256" key="5">
    <source>
        <dbReference type="RuleBase" id="RU362121"/>
    </source>
</evidence>
<evidence type="ECO:0000313" key="8">
    <source>
        <dbReference type="Proteomes" id="UP000789405"/>
    </source>
</evidence>
<feature type="domain" description="Cytochrome b5 heme-binding" evidence="6">
    <location>
        <begin position="20"/>
        <end position="101"/>
    </location>
</feature>
<keyword evidence="3 5" id="KW-0408">Iron</keyword>
<dbReference type="EMBL" id="CAJVPY010018164">
    <property type="protein sequence ID" value="CAG8765704.1"/>
    <property type="molecule type" value="Genomic_DNA"/>
</dbReference>
<dbReference type="InterPro" id="IPR036400">
    <property type="entry name" value="Cyt_B5-like_heme/steroid_sf"/>
</dbReference>
<name>A0A9N9J638_9GLOM</name>
<evidence type="ECO:0000313" key="7">
    <source>
        <dbReference type="EMBL" id="CAG8765704.1"/>
    </source>
</evidence>
<evidence type="ECO:0000256" key="3">
    <source>
        <dbReference type="ARBA" id="ARBA00023004"/>
    </source>
</evidence>
<evidence type="ECO:0000256" key="1">
    <source>
        <dbReference type="ARBA" id="ARBA00022617"/>
    </source>
</evidence>
<dbReference type="InterPro" id="IPR018506">
    <property type="entry name" value="Cyt_B5_heme-BS"/>
</dbReference>
<feature type="non-terminal residue" evidence="7">
    <location>
        <position position="109"/>
    </location>
</feature>
<dbReference type="GO" id="GO:0046872">
    <property type="term" value="F:metal ion binding"/>
    <property type="evidence" value="ECO:0007669"/>
    <property type="project" value="UniProtKB-UniRule"/>
</dbReference>
<dbReference type="GO" id="GO:0020037">
    <property type="term" value="F:heme binding"/>
    <property type="evidence" value="ECO:0007669"/>
    <property type="project" value="UniProtKB-UniRule"/>
</dbReference>
<dbReference type="PRINTS" id="PR00363">
    <property type="entry name" value="CYTOCHROMEB5"/>
</dbReference>
<proteinExistence type="inferred from homology"/>
<sequence length="109" mass="12481">MAPRSSSDQDFEGIRTFRRDDVINSRKVIQRSINGTKYSKDQPWYIIIDNKVYDIKDFVPDHPGGAPILTHIGKDATDVFHAFHPESTHDLLANYYVGDIAYEDKISPK</sequence>
<dbReference type="InterPro" id="IPR001199">
    <property type="entry name" value="Cyt_B5-like_heme/steroid-bd"/>
</dbReference>